<keyword evidence="1" id="KW-1185">Reference proteome</keyword>
<reference evidence="2" key="1">
    <citation type="submission" date="2022-11" db="UniProtKB">
        <authorList>
            <consortium name="WormBaseParasite"/>
        </authorList>
    </citation>
    <scope>IDENTIFICATION</scope>
</reference>
<organism evidence="1 2">
    <name type="scientific">Acrobeloides nanus</name>
    <dbReference type="NCBI Taxonomy" id="290746"/>
    <lineage>
        <taxon>Eukaryota</taxon>
        <taxon>Metazoa</taxon>
        <taxon>Ecdysozoa</taxon>
        <taxon>Nematoda</taxon>
        <taxon>Chromadorea</taxon>
        <taxon>Rhabditida</taxon>
        <taxon>Tylenchina</taxon>
        <taxon>Cephalobomorpha</taxon>
        <taxon>Cephaloboidea</taxon>
        <taxon>Cephalobidae</taxon>
        <taxon>Acrobeloides</taxon>
    </lineage>
</organism>
<dbReference type="PANTHER" id="PTHR47326:SF1">
    <property type="entry name" value="HTH PSQ-TYPE DOMAIN-CONTAINING PROTEIN"/>
    <property type="match status" value="1"/>
</dbReference>
<accession>A0A914EBH6</accession>
<sequence>MLISLSDKMAFLEKTMHNFLDAKNFTNTHKANCVLWLAELHDISKVQKKFKEEFGDNPEIRTPSEAEILHWYGHFKNTGSFEHDYIVEEPKHIKEMKSQTKPEDCNHLELHTTSYKKDSGILNFFGFGKIHECHPYKMHLKKKFTAEDLVNRLEFAKAELIRIHSIEHFKQKMWFAGEATFYTNGRVETHNLVYLSEDPNQPDSKSAPSPTSECITVWAAFNARTILGPYIASGRAEKPTYHLFLKKFNFELKQLQRLEFRLYDPYFMHDDSPLHNDSMELLNEEFPDRWTGPGSSYATWPKLSPDMHPLYFFLWGYIKSKVYEQPIAPDGVTELSLRIHRSFTEILPEMLEAASKAYQERLKMVVINDGDLVDVHDDYENKHIQADIEAKSWMAD</sequence>
<dbReference type="WBParaSite" id="ACRNAN_scaffold7015.g13239.t1">
    <property type="protein sequence ID" value="ACRNAN_scaffold7015.g13239.t1"/>
    <property type="gene ID" value="ACRNAN_scaffold7015.g13239"/>
</dbReference>
<dbReference type="Gene3D" id="3.30.420.10">
    <property type="entry name" value="Ribonuclease H-like superfamily/Ribonuclease H"/>
    <property type="match status" value="1"/>
</dbReference>
<dbReference type="PANTHER" id="PTHR47326">
    <property type="entry name" value="TRANSPOSABLE ELEMENT TC3 TRANSPOSASE-LIKE PROTEIN"/>
    <property type="match status" value="1"/>
</dbReference>
<protein>
    <submittedName>
        <fullName evidence="2">DUF4817 domain-containing protein</fullName>
    </submittedName>
</protein>
<dbReference type="AlphaFoldDB" id="A0A914EBH6"/>
<dbReference type="InterPro" id="IPR036397">
    <property type="entry name" value="RNaseH_sf"/>
</dbReference>
<evidence type="ECO:0000313" key="1">
    <source>
        <dbReference type="Proteomes" id="UP000887540"/>
    </source>
</evidence>
<dbReference type="Proteomes" id="UP000887540">
    <property type="component" value="Unplaced"/>
</dbReference>
<dbReference type="GO" id="GO:0003676">
    <property type="term" value="F:nucleic acid binding"/>
    <property type="evidence" value="ECO:0007669"/>
    <property type="project" value="InterPro"/>
</dbReference>
<evidence type="ECO:0000313" key="2">
    <source>
        <dbReference type="WBParaSite" id="ACRNAN_scaffold7015.g13239.t1"/>
    </source>
</evidence>
<name>A0A914EBH6_9BILA</name>
<proteinExistence type="predicted"/>